<dbReference type="EMBL" id="BNCO01000010">
    <property type="protein sequence ID" value="GIL51341.1"/>
    <property type="molecule type" value="Genomic_DNA"/>
</dbReference>
<proteinExistence type="predicted"/>
<evidence type="ECO:0000259" key="1">
    <source>
        <dbReference type="Pfam" id="PF13460"/>
    </source>
</evidence>
<organism evidence="2 3">
    <name type="scientific">Volvox africanus</name>
    <dbReference type="NCBI Taxonomy" id="51714"/>
    <lineage>
        <taxon>Eukaryota</taxon>
        <taxon>Viridiplantae</taxon>
        <taxon>Chlorophyta</taxon>
        <taxon>core chlorophytes</taxon>
        <taxon>Chlorophyceae</taxon>
        <taxon>CS clade</taxon>
        <taxon>Chlamydomonadales</taxon>
        <taxon>Volvocaceae</taxon>
        <taxon>Volvox</taxon>
    </lineage>
</organism>
<dbReference type="InterPro" id="IPR016040">
    <property type="entry name" value="NAD(P)-bd_dom"/>
</dbReference>
<protein>
    <recommendedName>
        <fullName evidence="1">NAD(P)-binding domain-containing protein</fullName>
    </recommendedName>
</protein>
<dbReference type="Proteomes" id="UP000747399">
    <property type="component" value="Unassembled WGS sequence"/>
</dbReference>
<name>A0A8J4B0Z5_9CHLO</name>
<dbReference type="InterPro" id="IPR036291">
    <property type="entry name" value="NAD(P)-bd_dom_sf"/>
</dbReference>
<sequence>MAAGFNVVLGAAGQTGLECVKRLLAVSDLPTRAIVRDPTKLAGALEPSDKLQIVHGDVTNPASLREVLQGARGVIFAAAGKGYWSAADVDFKGVQNVAEVAKDVGVERVVLVSSMLVTRKHWLHPIRILLNNLRFSLMDNKLKGEAALRDSGIEHTIVRPGGLGSGLGGQCTFVAGQGDVMPLGNINRADLAAVCVEALTNPGAKNITLELIAKPGISEGGYEEGLKNLWKGLSPGIF</sequence>
<gene>
    <name evidence="2" type="ORF">Vafri_7348</name>
</gene>
<feature type="domain" description="NAD(P)-binding" evidence="1">
    <location>
        <begin position="10"/>
        <end position="202"/>
    </location>
</feature>
<dbReference type="Pfam" id="PF13460">
    <property type="entry name" value="NAD_binding_10"/>
    <property type="match status" value="1"/>
</dbReference>
<reference evidence="2" key="1">
    <citation type="journal article" date="2021" name="Proc. Natl. Acad. Sci. U.S.A.">
        <title>Three genomes in the algal genus Volvox reveal the fate of a haploid sex-determining region after a transition to homothallism.</title>
        <authorList>
            <person name="Yamamoto K."/>
            <person name="Hamaji T."/>
            <person name="Kawai-Toyooka H."/>
            <person name="Matsuzaki R."/>
            <person name="Takahashi F."/>
            <person name="Nishimura Y."/>
            <person name="Kawachi M."/>
            <person name="Noguchi H."/>
            <person name="Minakuchi Y."/>
            <person name="Umen J.G."/>
            <person name="Toyoda A."/>
            <person name="Nozaki H."/>
        </authorList>
    </citation>
    <scope>NUCLEOTIDE SEQUENCE</scope>
    <source>
        <strain evidence="2">NIES-3780</strain>
    </source>
</reference>
<evidence type="ECO:0000313" key="2">
    <source>
        <dbReference type="EMBL" id="GIL51341.1"/>
    </source>
</evidence>
<dbReference type="AlphaFoldDB" id="A0A8J4B0Z5"/>
<accession>A0A8J4B0Z5</accession>
<keyword evidence="3" id="KW-1185">Reference proteome</keyword>
<evidence type="ECO:0000313" key="3">
    <source>
        <dbReference type="Proteomes" id="UP000747399"/>
    </source>
</evidence>
<comment type="caution">
    <text evidence="2">The sequence shown here is derived from an EMBL/GenBank/DDBJ whole genome shotgun (WGS) entry which is preliminary data.</text>
</comment>
<dbReference type="PANTHER" id="PTHR15020">
    <property type="entry name" value="FLAVIN REDUCTASE-RELATED"/>
    <property type="match status" value="1"/>
</dbReference>
<dbReference type="PANTHER" id="PTHR15020:SF11">
    <property type="entry name" value="OS06G0360300 PROTEIN"/>
    <property type="match status" value="1"/>
</dbReference>
<dbReference type="Gene3D" id="3.40.50.720">
    <property type="entry name" value="NAD(P)-binding Rossmann-like Domain"/>
    <property type="match status" value="1"/>
</dbReference>
<dbReference type="SUPFAM" id="SSF51735">
    <property type="entry name" value="NAD(P)-binding Rossmann-fold domains"/>
    <property type="match status" value="1"/>
</dbReference>